<dbReference type="Proteomes" id="UP000244225">
    <property type="component" value="Unassembled WGS sequence"/>
</dbReference>
<evidence type="ECO:0000313" key="9">
    <source>
        <dbReference type="EMBL" id="PTX21398.1"/>
    </source>
</evidence>
<dbReference type="PANTHER" id="PTHR36838:SF1">
    <property type="entry name" value="SLR1864 PROTEIN"/>
    <property type="match status" value="1"/>
</dbReference>
<protein>
    <recommendedName>
        <fullName evidence="11">AEC family transporter</fullName>
    </recommendedName>
</protein>
<feature type="transmembrane region" description="Helical" evidence="8">
    <location>
        <begin position="248"/>
        <end position="273"/>
    </location>
</feature>
<dbReference type="InterPro" id="IPR038770">
    <property type="entry name" value="Na+/solute_symporter_sf"/>
</dbReference>
<comment type="subcellular location">
    <subcellularLocation>
        <location evidence="1">Cell membrane</location>
        <topology evidence="1">Multi-pass membrane protein</topology>
    </subcellularLocation>
</comment>
<evidence type="ECO:0000256" key="5">
    <source>
        <dbReference type="ARBA" id="ARBA00022692"/>
    </source>
</evidence>
<keyword evidence="5 8" id="KW-0812">Transmembrane</keyword>
<name>A0A2T5YPZ8_9BACT</name>
<keyword evidence="10" id="KW-1185">Reference proteome</keyword>
<dbReference type="Pfam" id="PF03547">
    <property type="entry name" value="Mem_trans"/>
    <property type="match status" value="1"/>
</dbReference>
<keyword evidence="4" id="KW-1003">Cell membrane</keyword>
<organism evidence="9 10">
    <name type="scientific">Pontibacter mucosus</name>
    <dbReference type="NCBI Taxonomy" id="1649266"/>
    <lineage>
        <taxon>Bacteria</taxon>
        <taxon>Pseudomonadati</taxon>
        <taxon>Bacteroidota</taxon>
        <taxon>Cytophagia</taxon>
        <taxon>Cytophagales</taxon>
        <taxon>Hymenobacteraceae</taxon>
        <taxon>Pontibacter</taxon>
    </lineage>
</organism>
<evidence type="ECO:0000256" key="7">
    <source>
        <dbReference type="ARBA" id="ARBA00023136"/>
    </source>
</evidence>
<comment type="caution">
    <text evidence="9">The sequence shown here is derived from an EMBL/GenBank/DDBJ whole genome shotgun (WGS) entry which is preliminary data.</text>
</comment>
<dbReference type="InterPro" id="IPR004776">
    <property type="entry name" value="Mem_transp_PIN-like"/>
</dbReference>
<comment type="similarity">
    <text evidence="2">Belongs to the auxin efflux carrier (TC 2.A.69) family.</text>
</comment>
<reference evidence="9 10" key="1">
    <citation type="submission" date="2018-04" db="EMBL/GenBank/DDBJ databases">
        <title>Genomic Encyclopedia of Archaeal and Bacterial Type Strains, Phase II (KMG-II): from individual species to whole genera.</title>
        <authorList>
            <person name="Goeker M."/>
        </authorList>
    </citation>
    <scope>NUCLEOTIDE SEQUENCE [LARGE SCALE GENOMIC DNA]</scope>
    <source>
        <strain evidence="9 10">DSM 100162</strain>
    </source>
</reference>
<evidence type="ECO:0000256" key="6">
    <source>
        <dbReference type="ARBA" id="ARBA00022989"/>
    </source>
</evidence>
<evidence type="ECO:0008006" key="11">
    <source>
        <dbReference type="Google" id="ProtNLM"/>
    </source>
</evidence>
<gene>
    <name evidence="9" type="ORF">C8N40_102374</name>
</gene>
<evidence type="ECO:0000313" key="10">
    <source>
        <dbReference type="Proteomes" id="UP000244225"/>
    </source>
</evidence>
<dbReference type="GO" id="GO:0055085">
    <property type="term" value="P:transmembrane transport"/>
    <property type="evidence" value="ECO:0007669"/>
    <property type="project" value="InterPro"/>
</dbReference>
<dbReference type="EMBL" id="QBKI01000002">
    <property type="protein sequence ID" value="PTX21398.1"/>
    <property type="molecule type" value="Genomic_DNA"/>
</dbReference>
<evidence type="ECO:0000256" key="1">
    <source>
        <dbReference type="ARBA" id="ARBA00004651"/>
    </source>
</evidence>
<accession>A0A2T5YPZ8</accession>
<feature type="transmembrane region" description="Helical" evidence="8">
    <location>
        <begin position="88"/>
        <end position="109"/>
    </location>
</feature>
<keyword evidence="6 8" id="KW-1133">Transmembrane helix</keyword>
<sequence>MSSFILLFGCLGLGLLLQRVKEFPRNSAQVLNQFIIYISMPALALYFIPEVKLNSSVLLPVAVAWICFGASALFFWSLGKTFGWSRKLVGCLIITAGFGNTSFVGLPVIEALFGPESVETVILIDQPGTFVVLSTLGIALAASYSRGAANGRAIFRKILTFPPFLAFLLGLVLNLLNLHFSADMTDVFQRLGSTVSPLALVSVGLQLRPEWRSKHWGFLALGLAFQLLLAPALILGLYYGVFGLRGELLQICVLEAAMAPMITASIVAASYGLKPRLASMMVGFGIPISFITLAFWYWVLNVVIGV</sequence>
<dbReference type="AlphaFoldDB" id="A0A2T5YPZ8"/>
<dbReference type="OrthoDB" id="9786183at2"/>
<feature type="transmembrane region" description="Helical" evidence="8">
    <location>
        <begin position="57"/>
        <end position="76"/>
    </location>
</feature>
<feature type="transmembrane region" description="Helical" evidence="8">
    <location>
        <begin position="280"/>
        <end position="299"/>
    </location>
</feature>
<evidence type="ECO:0000256" key="4">
    <source>
        <dbReference type="ARBA" id="ARBA00022475"/>
    </source>
</evidence>
<dbReference type="Gene3D" id="1.20.1530.20">
    <property type="match status" value="1"/>
</dbReference>
<keyword evidence="7 8" id="KW-0472">Membrane</keyword>
<dbReference type="GO" id="GO:0005886">
    <property type="term" value="C:plasma membrane"/>
    <property type="evidence" value="ECO:0007669"/>
    <property type="project" value="UniProtKB-SubCell"/>
</dbReference>
<dbReference type="PANTHER" id="PTHR36838">
    <property type="entry name" value="AUXIN EFFLUX CARRIER FAMILY PROTEIN"/>
    <property type="match status" value="1"/>
</dbReference>
<keyword evidence="3" id="KW-0813">Transport</keyword>
<evidence type="ECO:0000256" key="8">
    <source>
        <dbReference type="SAM" id="Phobius"/>
    </source>
</evidence>
<evidence type="ECO:0000256" key="2">
    <source>
        <dbReference type="ARBA" id="ARBA00010145"/>
    </source>
</evidence>
<feature type="transmembrane region" description="Helical" evidence="8">
    <location>
        <begin position="129"/>
        <end position="146"/>
    </location>
</feature>
<proteinExistence type="inferred from homology"/>
<feature type="transmembrane region" description="Helical" evidence="8">
    <location>
        <begin position="219"/>
        <end position="242"/>
    </location>
</feature>
<dbReference type="RefSeq" id="WP_108210776.1">
    <property type="nucleotide sequence ID" value="NZ_QBKI01000002.1"/>
</dbReference>
<feature type="transmembrane region" description="Helical" evidence="8">
    <location>
        <begin position="158"/>
        <end position="176"/>
    </location>
</feature>
<evidence type="ECO:0000256" key="3">
    <source>
        <dbReference type="ARBA" id="ARBA00022448"/>
    </source>
</evidence>